<sequence length="60" mass="6873">MLAFYCFHSKGKDKMMNEINYFELAISFLTITAEAMMKAMIRPSSMSNTSVWTVILRASN</sequence>
<comment type="caution">
    <text evidence="1">The sequence shown here is derived from an EMBL/GenBank/DDBJ whole genome shotgun (WGS) entry which is preliminary data.</text>
</comment>
<evidence type="ECO:0000313" key="1">
    <source>
        <dbReference type="EMBL" id="GAD67312.1"/>
    </source>
</evidence>
<accession>U3A1X1</accession>
<keyword evidence="2" id="KW-1185">Reference proteome</keyword>
<reference evidence="1 2" key="1">
    <citation type="submission" date="2013-09" db="EMBL/GenBank/DDBJ databases">
        <title>Whole genome shotgun sequence of Vibrio proteolyticus NBRC 13287.</title>
        <authorList>
            <person name="Isaki S."/>
            <person name="Hosoyama A."/>
            <person name="Numata M."/>
            <person name="Hashimoto M."/>
            <person name="Hosoyama Y."/>
            <person name="Tsuchikane K."/>
            <person name="Noguchi M."/>
            <person name="Hirakata S."/>
            <person name="Ichikawa N."/>
            <person name="Ohji S."/>
            <person name="Yamazoe A."/>
            <person name="Fujita N."/>
        </authorList>
    </citation>
    <scope>NUCLEOTIDE SEQUENCE [LARGE SCALE GENOMIC DNA]</scope>
    <source>
        <strain evidence="1 2">NBRC 13287</strain>
    </source>
</reference>
<dbReference type="Proteomes" id="UP000016570">
    <property type="component" value="Unassembled WGS sequence"/>
</dbReference>
<evidence type="ECO:0000313" key="2">
    <source>
        <dbReference type="Proteomes" id="UP000016570"/>
    </source>
</evidence>
<dbReference type="AlphaFoldDB" id="U3A1X1"/>
<name>U3A1X1_VIBPR</name>
<dbReference type="EMBL" id="BATJ01000007">
    <property type="protein sequence ID" value="GAD67312.1"/>
    <property type="molecule type" value="Genomic_DNA"/>
</dbReference>
<protein>
    <submittedName>
        <fullName evidence="1">Uncharacterized protein</fullName>
    </submittedName>
</protein>
<gene>
    <name evidence="1" type="ORF">VPR01S_07_01110</name>
</gene>
<dbReference type="STRING" id="1219065.VPR01S_07_01110"/>
<proteinExistence type="predicted"/>
<organism evidence="1 2">
    <name type="scientific">Vibrio proteolyticus NBRC 13287</name>
    <dbReference type="NCBI Taxonomy" id="1219065"/>
    <lineage>
        <taxon>Bacteria</taxon>
        <taxon>Pseudomonadati</taxon>
        <taxon>Pseudomonadota</taxon>
        <taxon>Gammaproteobacteria</taxon>
        <taxon>Vibrionales</taxon>
        <taxon>Vibrionaceae</taxon>
        <taxon>Vibrio</taxon>
    </lineage>
</organism>